<dbReference type="Proteomes" id="UP000183832">
    <property type="component" value="Unassembled WGS sequence"/>
</dbReference>
<organism evidence="1 2">
    <name type="scientific">Clunio marinus</name>
    <dbReference type="NCBI Taxonomy" id="568069"/>
    <lineage>
        <taxon>Eukaryota</taxon>
        <taxon>Metazoa</taxon>
        <taxon>Ecdysozoa</taxon>
        <taxon>Arthropoda</taxon>
        <taxon>Hexapoda</taxon>
        <taxon>Insecta</taxon>
        <taxon>Pterygota</taxon>
        <taxon>Neoptera</taxon>
        <taxon>Endopterygota</taxon>
        <taxon>Diptera</taxon>
        <taxon>Nematocera</taxon>
        <taxon>Chironomoidea</taxon>
        <taxon>Chironomidae</taxon>
        <taxon>Clunio</taxon>
    </lineage>
</organism>
<evidence type="ECO:0000313" key="2">
    <source>
        <dbReference type="Proteomes" id="UP000183832"/>
    </source>
</evidence>
<name>A0A1J1HSP7_9DIPT</name>
<accession>A0A1J1HSP7</accession>
<dbReference type="AlphaFoldDB" id="A0A1J1HSP7"/>
<reference evidence="1 2" key="1">
    <citation type="submission" date="2015-04" db="EMBL/GenBank/DDBJ databases">
        <authorList>
            <person name="Syromyatnikov M.Y."/>
            <person name="Popov V.N."/>
        </authorList>
    </citation>
    <scope>NUCLEOTIDE SEQUENCE [LARGE SCALE GENOMIC DNA]</scope>
</reference>
<gene>
    <name evidence="1" type="ORF">CLUMA_CG004784</name>
</gene>
<evidence type="ECO:0000313" key="1">
    <source>
        <dbReference type="EMBL" id="CRK91096.1"/>
    </source>
</evidence>
<protein>
    <submittedName>
        <fullName evidence="1">CLUMA_CG004784, isoform A</fullName>
    </submittedName>
</protein>
<keyword evidence="2" id="KW-1185">Reference proteome</keyword>
<dbReference type="EMBL" id="CVRI01000020">
    <property type="protein sequence ID" value="CRK91096.1"/>
    <property type="molecule type" value="Genomic_DNA"/>
</dbReference>
<sequence>MQRRFYGPLMGFGCNHVETQNYLHTNHDKSYSILNALCLLMSSKSLTTYQSFNKVAKPLNLF</sequence>
<proteinExistence type="predicted"/>